<evidence type="ECO:0000313" key="1">
    <source>
        <dbReference type="Ensembl" id="ENSSSCP00000046997.2"/>
    </source>
</evidence>
<keyword evidence="2" id="KW-1185">Reference proteome</keyword>
<dbReference type="AlphaFoldDB" id="A0A287AT10"/>
<dbReference type="GO" id="GO:0051959">
    <property type="term" value="F:dynein light intermediate chain binding"/>
    <property type="evidence" value="ECO:0007669"/>
    <property type="project" value="InterPro"/>
</dbReference>
<dbReference type="PANTHER" id="PTHR45703:SF36">
    <property type="entry name" value="DYNEIN HEAVY CHAIN, CYTOPLASMIC"/>
    <property type="match status" value="1"/>
</dbReference>
<accession>A0A287AT10</accession>
<dbReference type="InterPro" id="IPR026983">
    <property type="entry name" value="DHC"/>
</dbReference>
<dbReference type="PANTHER" id="PTHR45703">
    <property type="entry name" value="DYNEIN HEAVY CHAIN"/>
    <property type="match status" value="1"/>
</dbReference>
<reference evidence="1" key="4">
    <citation type="submission" date="2025-09" db="UniProtKB">
        <authorList>
            <consortium name="Ensembl"/>
        </authorList>
    </citation>
    <scope>IDENTIFICATION</scope>
</reference>
<dbReference type="GeneTree" id="ENSGT00940000155523"/>
<dbReference type="Bgee" id="ENSSSCG00000039799">
    <property type="expression patterns" value="Expressed in testis and 20 other cell types or tissues"/>
</dbReference>
<protein>
    <submittedName>
        <fullName evidence="1">Uncharacterized protein</fullName>
    </submittedName>
</protein>
<name>A0A287AT10_PIG</name>
<evidence type="ECO:0000313" key="2">
    <source>
        <dbReference type="Proteomes" id="UP000008227"/>
    </source>
</evidence>
<reference evidence="1" key="3">
    <citation type="submission" date="2025-08" db="UniProtKB">
        <authorList>
            <consortium name="Ensembl"/>
        </authorList>
    </citation>
    <scope>IDENTIFICATION</scope>
</reference>
<dbReference type="Ensembl" id="ENSSSCT00000039169.3">
    <property type="protein sequence ID" value="ENSSSCP00000046997.2"/>
    <property type="gene ID" value="ENSSSCG00000039799.3"/>
</dbReference>
<dbReference type="Proteomes" id="UP000008227">
    <property type="component" value="Chromosome 9"/>
</dbReference>
<reference evidence="2" key="1">
    <citation type="submission" date="2009-11" db="EMBL/GenBank/DDBJ databases">
        <authorList>
            <consortium name="Porcine genome sequencing project"/>
        </authorList>
    </citation>
    <scope>NUCLEOTIDE SEQUENCE [LARGE SCALE GENOMIC DNA]</scope>
    <source>
        <strain evidence="2">Duroc</strain>
    </source>
</reference>
<dbReference type="GO" id="GO:0030286">
    <property type="term" value="C:dynein complex"/>
    <property type="evidence" value="ECO:0007669"/>
    <property type="project" value="InterPro"/>
</dbReference>
<dbReference type="GO" id="GO:0045505">
    <property type="term" value="F:dynein intermediate chain binding"/>
    <property type="evidence" value="ECO:0007669"/>
    <property type="project" value="InterPro"/>
</dbReference>
<dbReference type="STRING" id="9823.ENSSSCP00000046997"/>
<reference evidence="1" key="2">
    <citation type="journal article" date="2020" name="Gigascience">
        <title>An improved pig reference genome sequence to enable pig genetics and genomics research.</title>
        <authorList>
            <person name="Warr A."/>
            <person name="Affara N."/>
            <person name="Aken B."/>
            <person name="Beiki H."/>
            <person name="Bickhart D.M."/>
            <person name="Billis K."/>
            <person name="Chow W."/>
            <person name="Eory L."/>
            <person name="Finlayson H.A."/>
            <person name="Flicek P."/>
            <person name="Giron C.G."/>
            <person name="Griffin D.K."/>
            <person name="Hall R."/>
            <person name="Hannum G."/>
            <person name="Hourlier T."/>
            <person name="Howe K."/>
            <person name="Hume D.A."/>
            <person name="Izuogu O."/>
            <person name="Kim K."/>
            <person name="Koren S."/>
            <person name="Liu H."/>
            <person name="Manchanda N."/>
            <person name="Martin F.J."/>
            <person name="Nonneman D.J."/>
            <person name="O'Connor R.E."/>
            <person name="Phillippy A.M."/>
            <person name="Rohrer G.A."/>
            <person name="Rosen B.D."/>
            <person name="Rund L.A."/>
            <person name="Sargent C.A."/>
            <person name="Schook L.B."/>
            <person name="Schroeder S.G."/>
            <person name="Schwartz A.S."/>
            <person name="Skinner B.M."/>
            <person name="Talbot R."/>
            <person name="Tseng E."/>
            <person name="Tuggle C.K."/>
            <person name="Watson M."/>
            <person name="Smith T.P.L."/>
            <person name="Archibald A.L."/>
        </authorList>
    </citation>
    <scope>NUCLEOTIDE SEQUENCE [LARGE SCALE GENOMIC DNA]</scope>
    <source>
        <strain evidence="1">Duroc</strain>
    </source>
</reference>
<proteinExistence type="predicted"/>
<dbReference type="GO" id="GO:0007018">
    <property type="term" value="P:microtubule-based movement"/>
    <property type="evidence" value="ECO:0007669"/>
    <property type="project" value="InterPro"/>
</dbReference>
<sequence>MPRFQGQPREAVDMFCGPNIGSVWPWKSRTVTEALEVCGHRLRGQYLPPDYKQLQEDLDNNPRIQQALATQQALLEGMLQEVQDFCRDHHWMAGIYEFLRAWGPQKLESMRGCPIKNYVMLVSRLSDWQTRVASVPTEVITKGRLLLLSCHEVRGEMESQLASIRKDILEQVQSECRRGSQQLIAELTDFLKAFQSISSDIHAIAWCSQKLNEANQRYAELEERMGYTRSLSELVRDHFGLFNAENEALDVSLLDAWESFQFEKSQATEFLLSKGHAIVPKLQQLMVAALAELEGLVEKALSGPFMDPEQEQRSTERQLISLERQFQSTASYLGELHHAYATFTGTGAPLRPGWALG</sequence>
<dbReference type="InParanoid" id="A0A287AT10"/>
<organism evidence="1 2">
    <name type="scientific">Sus scrofa</name>
    <name type="common">Pig</name>
    <dbReference type="NCBI Taxonomy" id="9823"/>
    <lineage>
        <taxon>Eukaryota</taxon>
        <taxon>Metazoa</taxon>
        <taxon>Chordata</taxon>
        <taxon>Craniata</taxon>
        <taxon>Vertebrata</taxon>
        <taxon>Euteleostomi</taxon>
        <taxon>Mammalia</taxon>
        <taxon>Eutheria</taxon>
        <taxon>Laurasiatheria</taxon>
        <taxon>Artiodactyla</taxon>
        <taxon>Suina</taxon>
        <taxon>Suidae</taxon>
        <taxon>Sus</taxon>
    </lineage>
</organism>